<dbReference type="Proteomes" id="UP001064048">
    <property type="component" value="Chromosome 4"/>
</dbReference>
<comment type="caution">
    <text evidence="1">The sequence shown here is derived from an EMBL/GenBank/DDBJ whole genome shotgun (WGS) entry which is preliminary data.</text>
</comment>
<evidence type="ECO:0000313" key="1">
    <source>
        <dbReference type="EMBL" id="KAI8424574.1"/>
    </source>
</evidence>
<reference evidence="1 2" key="1">
    <citation type="journal article" date="2022" name="Genome Biol. Evol.">
        <title>The Spruce Budworm Genome: Reconstructing the Evolutionary History of Antifreeze Proteins.</title>
        <authorList>
            <person name="Beliveau C."/>
            <person name="Gagne P."/>
            <person name="Picq S."/>
            <person name="Vernygora O."/>
            <person name="Keeling C.I."/>
            <person name="Pinkney K."/>
            <person name="Doucet D."/>
            <person name="Wen F."/>
            <person name="Johnston J.S."/>
            <person name="Maaroufi H."/>
            <person name="Boyle B."/>
            <person name="Laroche J."/>
            <person name="Dewar K."/>
            <person name="Juretic N."/>
            <person name="Blackburn G."/>
            <person name="Nisole A."/>
            <person name="Brunet B."/>
            <person name="Brandao M."/>
            <person name="Lumley L."/>
            <person name="Duan J."/>
            <person name="Quan G."/>
            <person name="Lucarotti C.J."/>
            <person name="Roe A.D."/>
            <person name="Sperling F.A.H."/>
            <person name="Levesque R.C."/>
            <person name="Cusson M."/>
        </authorList>
    </citation>
    <scope>NUCLEOTIDE SEQUENCE [LARGE SCALE GENOMIC DNA]</scope>
    <source>
        <strain evidence="1">Glfc:IPQL:Cfum</strain>
    </source>
</reference>
<keyword evidence="2" id="KW-1185">Reference proteome</keyword>
<dbReference type="EMBL" id="CM046104">
    <property type="protein sequence ID" value="KAI8424574.1"/>
    <property type="molecule type" value="Genomic_DNA"/>
</dbReference>
<gene>
    <name evidence="1" type="ORF">MSG28_003030</name>
</gene>
<proteinExistence type="predicted"/>
<organism evidence="1 2">
    <name type="scientific">Choristoneura fumiferana</name>
    <name type="common">Spruce budworm moth</name>
    <name type="synonym">Archips fumiferana</name>
    <dbReference type="NCBI Taxonomy" id="7141"/>
    <lineage>
        <taxon>Eukaryota</taxon>
        <taxon>Metazoa</taxon>
        <taxon>Ecdysozoa</taxon>
        <taxon>Arthropoda</taxon>
        <taxon>Hexapoda</taxon>
        <taxon>Insecta</taxon>
        <taxon>Pterygota</taxon>
        <taxon>Neoptera</taxon>
        <taxon>Endopterygota</taxon>
        <taxon>Lepidoptera</taxon>
        <taxon>Glossata</taxon>
        <taxon>Ditrysia</taxon>
        <taxon>Tortricoidea</taxon>
        <taxon>Tortricidae</taxon>
        <taxon>Tortricinae</taxon>
        <taxon>Choristoneura</taxon>
    </lineage>
</organism>
<sequence length="512" mass="56025">MNQQTNLSLEGTCGVLSSIMMDFGEIWAHIKDGLGTISDALGVQWAPYNVPMARRLQTLGAVGWISLILLGEPFSISVYKASLLGFGGWAVMYAVTADLDPSKNYLFACFPHGLVCAGAFGAFATNALDFYKIFPGMKCNMMTLGAHFLVPLFRDLILALGGCPASRESILYLLDAKKNKGNCVTLIVGGAAEALDAHPGNVFRPLNNPRDSLLRRFQEKLSLEGTCGVLSSIMMDFGEIWAHIKDGLGTISDALGVQWAPYNVPMARRLQTLGAVGWISLILLGEPFSIYLYIKLLYSDYWWLAVMYATADLDPSKNYLFACFPHGLVCAGAFGAFATNALDFYKIFPGMKCNMMTLGAHFLVPLFRDLILALGGCPASRESILYLLDAKKNKGNCVTLIVGGAAEALDAHPGEYNVILSRRKGFFREWTGVSPIFPIGRGVFQYSYGLVPLRAPVTTVVGAPMEVQRNLDPTDAEVDAVHAQFTKRLVNLFESEKYKYLKDAEKVHLVIT</sequence>
<name>A0ACC0JKF8_CHOFU</name>
<evidence type="ECO:0000313" key="2">
    <source>
        <dbReference type="Proteomes" id="UP001064048"/>
    </source>
</evidence>
<protein>
    <submittedName>
        <fullName evidence="1">Uncharacterized protein</fullName>
    </submittedName>
</protein>
<accession>A0ACC0JKF8</accession>